<evidence type="ECO:0000313" key="2">
    <source>
        <dbReference type="Proteomes" id="UP001157502"/>
    </source>
</evidence>
<dbReference type="Proteomes" id="UP001157502">
    <property type="component" value="Chromosome 24"/>
</dbReference>
<protein>
    <submittedName>
        <fullName evidence="1">Uncharacterized protein</fullName>
    </submittedName>
</protein>
<sequence>MVLCEDMECGVCYQPYSRQERVPRVLHCRHTFCATCLETMSMPRSDMLTVRCPLCRQTTCIGRGLTIPEALWVNSHLWDYISDSVEEQEELAEVIEVDEEQQQEEEEEEEEEEEQQEEAEEERMDANEQTHATSQAKSPTPKLSRTKLKLPTFFRKFILSKPQHQERIVPGCANVEIKSWRRLSAGESF</sequence>
<dbReference type="EMBL" id="CM055751">
    <property type="protein sequence ID" value="KAJ7993396.1"/>
    <property type="molecule type" value="Genomic_DNA"/>
</dbReference>
<reference evidence="1" key="1">
    <citation type="submission" date="2021-05" db="EMBL/GenBank/DDBJ databases">
        <authorList>
            <person name="Pan Q."/>
            <person name="Jouanno E."/>
            <person name="Zahm M."/>
            <person name="Klopp C."/>
            <person name="Cabau C."/>
            <person name="Louis A."/>
            <person name="Berthelot C."/>
            <person name="Parey E."/>
            <person name="Roest Crollius H."/>
            <person name="Montfort J."/>
            <person name="Robinson-Rechavi M."/>
            <person name="Bouchez O."/>
            <person name="Lampietro C."/>
            <person name="Lopez Roques C."/>
            <person name="Donnadieu C."/>
            <person name="Postlethwait J."/>
            <person name="Bobe J."/>
            <person name="Dillon D."/>
            <person name="Chandos A."/>
            <person name="von Hippel F."/>
            <person name="Guiguen Y."/>
        </authorList>
    </citation>
    <scope>NUCLEOTIDE SEQUENCE</scope>
    <source>
        <strain evidence="1">YG-Jan2019</strain>
    </source>
</reference>
<organism evidence="1 2">
    <name type="scientific">Dallia pectoralis</name>
    <name type="common">Alaska blackfish</name>
    <dbReference type="NCBI Taxonomy" id="75939"/>
    <lineage>
        <taxon>Eukaryota</taxon>
        <taxon>Metazoa</taxon>
        <taxon>Chordata</taxon>
        <taxon>Craniata</taxon>
        <taxon>Vertebrata</taxon>
        <taxon>Euteleostomi</taxon>
        <taxon>Actinopterygii</taxon>
        <taxon>Neopterygii</taxon>
        <taxon>Teleostei</taxon>
        <taxon>Protacanthopterygii</taxon>
        <taxon>Esociformes</taxon>
        <taxon>Umbridae</taxon>
        <taxon>Dallia</taxon>
    </lineage>
</organism>
<accession>A0ACC2FPT5</accession>
<proteinExistence type="predicted"/>
<evidence type="ECO:0000313" key="1">
    <source>
        <dbReference type="EMBL" id="KAJ7993396.1"/>
    </source>
</evidence>
<gene>
    <name evidence="1" type="ORF">DPEC_G00272000</name>
</gene>
<name>A0ACC2FPT5_DALPE</name>
<keyword evidence="2" id="KW-1185">Reference proteome</keyword>
<comment type="caution">
    <text evidence="1">The sequence shown here is derived from an EMBL/GenBank/DDBJ whole genome shotgun (WGS) entry which is preliminary data.</text>
</comment>